<evidence type="ECO:0000313" key="2">
    <source>
        <dbReference type="EMBL" id="PCE42196.1"/>
    </source>
</evidence>
<reference evidence="2 3" key="1">
    <citation type="submission" date="2017-09" db="EMBL/GenBank/DDBJ databases">
        <title>The Catabolism of 3,6-Dichlorosalicylic acid is Initiated by the Cytochrome P450 Monooxygenase DsmABC in Rhizorhabdus dicambivorans Ndbn-20.</title>
        <authorList>
            <person name="Na L."/>
        </authorList>
    </citation>
    <scope>NUCLEOTIDE SEQUENCE [LARGE SCALE GENOMIC DNA]</scope>
    <source>
        <strain evidence="2 3">Ndbn-20m</strain>
    </source>
</reference>
<organism evidence="2 3">
    <name type="scientific">Rhizorhabdus dicambivorans</name>
    <dbReference type="NCBI Taxonomy" id="1850238"/>
    <lineage>
        <taxon>Bacteria</taxon>
        <taxon>Pseudomonadati</taxon>
        <taxon>Pseudomonadota</taxon>
        <taxon>Alphaproteobacteria</taxon>
        <taxon>Sphingomonadales</taxon>
        <taxon>Sphingomonadaceae</taxon>
        <taxon>Rhizorhabdus</taxon>
    </lineage>
</organism>
<accession>A0A2A4FWV2</accession>
<evidence type="ECO:0000259" key="1">
    <source>
        <dbReference type="Pfam" id="PF09917"/>
    </source>
</evidence>
<dbReference type="PANTHER" id="PTHR36919">
    <property type="entry name" value="BLR1215 PROTEIN"/>
    <property type="match status" value="1"/>
</dbReference>
<keyword evidence="3" id="KW-1185">Reference proteome</keyword>
<protein>
    <submittedName>
        <fullName evidence="2">DUF2147 domain-containing protein</fullName>
    </submittedName>
</protein>
<dbReference type="KEGG" id="rdi:CMV14_23055"/>
<dbReference type="PANTHER" id="PTHR36919:SF2">
    <property type="entry name" value="BLL6627 PROTEIN"/>
    <property type="match status" value="1"/>
</dbReference>
<dbReference type="Pfam" id="PF09917">
    <property type="entry name" value="DUF2147"/>
    <property type="match status" value="1"/>
</dbReference>
<sequence>MSITLLALAAAAAASPDAVVGRWKTETRNGIVEITRCGASLCGKLLSSDGINANPALKDSNNKDEKLRGRPLKGLQILGGFSFKDGVWNGGTIYNAEDGKTYDARITSVDPNMLKLRGCIFVPLCKNQTWTRVR</sequence>
<evidence type="ECO:0000313" key="3">
    <source>
        <dbReference type="Proteomes" id="UP000218934"/>
    </source>
</evidence>
<dbReference type="Proteomes" id="UP000218934">
    <property type="component" value="Unassembled WGS sequence"/>
</dbReference>
<dbReference type="RefSeq" id="WP_066963865.1">
    <property type="nucleotide sequence ID" value="NZ_CP023449.1"/>
</dbReference>
<proteinExistence type="predicted"/>
<name>A0A2A4FWV2_9SPHN</name>
<feature type="domain" description="DUF2147" evidence="1">
    <location>
        <begin position="21"/>
        <end position="132"/>
    </location>
</feature>
<dbReference type="AlphaFoldDB" id="A0A2A4FWV2"/>
<dbReference type="InterPro" id="IPR019223">
    <property type="entry name" value="DUF2147"/>
</dbReference>
<dbReference type="Gene3D" id="2.40.128.520">
    <property type="match status" value="1"/>
</dbReference>
<dbReference type="OrthoDB" id="9811671at2"/>
<comment type="caution">
    <text evidence="2">The sequence shown here is derived from an EMBL/GenBank/DDBJ whole genome shotgun (WGS) entry which is preliminary data.</text>
</comment>
<gene>
    <name evidence="2" type="ORF">COO09_11235</name>
</gene>
<dbReference type="EMBL" id="NWUF01000009">
    <property type="protein sequence ID" value="PCE42196.1"/>
    <property type="molecule type" value="Genomic_DNA"/>
</dbReference>